<dbReference type="InterPro" id="IPR010982">
    <property type="entry name" value="Lambda_DNA-bd_dom_sf"/>
</dbReference>
<protein>
    <submittedName>
        <fullName evidence="1">Transcriptional regulator</fullName>
    </submittedName>
</protein>
<evidence type="ECO:0000313" key="2">
    <source>
        <dbReference type="Proteomes" id="UP000245474"/>
    </source>
</evidence>
<evidence type="ECO:0000313" key="1">
    <source>
        <dbReference type="EMBL" id="PWG61843.1"/>
    </source>
</evidence>
<organism evidence="1 2">
    <name type="scientific">Sediminicurvatus halobius</name>
    <dbReference type="NCBI Taxonomy" id="2182432"/>
    <lineage>
        <taxon>Bacteria</taxon>
        <taxon>Pseudomonadati</taxon>
        <taxon>Pseudomonadota</taxon>
        <taxon>Gammaproteobacteria</taxon>
        <taxon>Chromatiales</taxon>
        <taxon>Ectothiorhodospiraceae</taxon>
        <taxon>Sediminicurvatus</taxon>
    </lineage>
</organism>
<dbReference type="GO" id="GO:0003677">
    <property type="term" value="F:DNA binding"/>
    <property type="evidence" value="ECO:0007669"/>
    <property type="project" value="InterPro"/>
</dbReference>
<keyword evidence="2" id="KW-1185">Reference proteome</keyword>
<dbReference type="CDD" id="cd00093">
    <property type="entry name" value="HTH_XRE"/>
    <property type="match status" value="1"/>
</dbReference>
<comment type="caution">
    <text evidence="1">The sequence shown here is derived from an EMBL/GenBank/DDBJ whole genome shotgun (WGS) entry which is preliminary data.</text>
</comment>
<dbReference type="OrthoDB" id="428540at2"/>
<reference evidence="1 2" key="1">
    <citation type="submission" date="2018-05" db="EMBL/GenBank/DDBJ databases">
        <title>Spiribacter halobius sp. nov., a moderately halophilic bacterium isolated from marine solar saltern.</title>
        <authorList>
            <person name="Zheng W.-S."/>
            <person name="Lu D.-C."/>
            <person name="Du Z.-J."/>
        </authorList>
    </citation>
    <scope>NUCLEOTIDE SEQUENCE [LARGE SCALE GENOMIC DNA]</scope>
    <source>
        <strain evidence="1 2">E85</strain>
    </source>
</reference>
<dbReference type="InterPro" id="IPR001387">
    <property type="entry name" value="Cro/C1-type_HTH"/>
</dbReference>
<dbReference type="SUPFAM" id="SSF47413">
    <property type="entry name" value="lambda repressor-like DNA-binding domains"/>
    <property type="match status" value="1"/>
</dbReference>
<proteinExistence type="predicted"/>
<gene>
    <name evidence="1" type="ORF">DEM34_14645</name>
</gene>
<name>A0A2U2MYG8_9GAMM</name>
<dbReference type="EMBL" id="QFFI01000026">
    <property type="protein sequence ID" value="PWG61843.1"/>
    <property type="molecule type" value="Genomic_DNA"/>
</dbReference>
<dbReference type="RefSeq" id="WP_109679575.1">
    <property type="nucleotide sequence ID" value="NZ_CP086615.1"/>
</dbReference>
<dbReference type="AlphaFoldDB" id="A0A2U2MYG8"/>
<sequence length="103" mass="11119">MTDSIDVLEKFRDLRREDPERDEAIERTAPQREVAGALICLRHAAGFTQGEMAEAVGATTADVSRLESTAGDLDLKILAAYLHACRARLQSADGPPPGPTNTE</sequence>
<dbReference type="Gene3D" id="1.10.260.40">
    <property type="entry name" value="lambda repressor-like DNA-binding domains"/>
    <property type="match status" value="1"/>
</dbReference>
<dbReference type="Proteomes" id="UP000245474">
    <property type="component" value="Unassembled WGS sequence"/>
</dbReference>
<accession>A0A2U2MYG8</accession>